<comment type="subcellular location">
    <subcellularLocation>
        <location evidence="1">Nucleus</location>
    </subcellularLocation>
</comment>
<dbReference type="InterPro" id="IPR000814">
    <property type="entry name" value="TBP"/>
</dbReference>
<dbReference type="EMBL" id="JAVRJZ010000007">
    <property type="protein sequence ID" value="KAK2720852.1"/>
    <property type="molecule type" value="Genomic_DNA"/>
</dbReference>
<dbReference type="PRINTS" id="PR00686">
    <property type="entry name" value="TIFACTORIID"/>
</dbReference>
<keyword evidence="8" id="KW-1185">Reference proteome</keyword>
<dbReference type="Pfam" id="PF00352">
    <property type="entry name" value="TBP"/>
    <property type="match status" value="1"/>
</dbReference>
<organism evidence="7 8">
    <name type="scientific">Artemia franciscana</name>
    <name type="common">Brine shrimp</name>
    <name type="synonym">Artemia sanfranciscana</name>
    <dbReference type="NCBI Taxonomy" id="6661"/>
    <lineage>
        <taxon>Eukaryota</taxon>
        <taxon>Metazoa</taxon>
        <taxon>Ecdysozoa</taxon>
        <taxon>Arthropoda</taxon>
        <taxon>Crustacea</taxon>
        <taxon>Branchiopoda</taxon>
        <taxon>Anostraca</taxon>
        <taxon>Artemiidae</taxon>
        <taxon>Artemia</taxon>
    </lineage>
</organism>
<dbReference type="Proteomes" id="UP001187531">
    <property type="component" value="Unassembled WGS sequence"/>
</dbReference>
<keyword evidence="6" id="KW-0539">Nucleus</keyword>
<sequence length="246" mass="27525">DQEQQMAFREEKQQELMDIEQELKDFEQFDYESGDAGPPQMLVMERQEFIIAAEPRLRPGFAETPSEDLTLQESSAPLTDLLKTAEGDDSHVNKRRRIDLEEVARAEAIAHHVVSPIIQNIVSSVYTGCPLNLMKIAIKGSNVIYDKRQDAVFMRIRNPQAEAKILSSGRVECRGAKSEADSRLAARKVARIIQKLGFNEPAAKLAVVRISAANWPQPGYLQPTYKSQPVGAANLQLPVNLLPNYN</sequence>
<protein>
    <submittedName>
        <fullName evidence="7">Uncharacterized protein</fullName>
    </submittedName>
</protein>
<dbReference type="Gene3D" id="3.30.310.10">
    <property type="entry name" value="TATA-Binding Protein"/>
    <property type="match status" value="1"/>
</dbReference>
<evidence type="ECO:0000256" key="6">
    <source>
        <dbReference type="ARBA" id="ARBA00023242"/>
    </source>
</evidence>
<evidence type="ECO:0000313" key="7">
    <source>
        <dbReference type="EMBL" id="KAK2720852.1"/>
    </source>
</evidence>
<feature type="non-terminal residue" evidence="7">
    <location>
        <position position="1"/>
    </location>
</feature>
<evidence type="ECO:0000313" key="8">
    <source>
        <dbReference type="Proteomes" id="UP001187531"/>
    </source>
</evidence>
<dbReference type="GO" id="GO:0006352">
    <property type="term" value="P:DNA-templated transcription initiation"/>
    <property type="evidence" value="ECO:0007669"/>
    <property type="project" value="InterPro"/>
</dbReference>
<evidence type="ECO:0000256" key="5">
    <source>
        <dbReference type="ARBA" id="ARBA00023163"/>
    </source>
</evidence>
<reference evidence="7" key="1">
    <citation type="submission" date="2023-07" db="EMBL/GenBank/DDBJ databases">
        <title>Chromosome-level genome assembly of Artemia franciscana.</title>
        <authorList>
            <person name="Jo E."/>
        </authorList>
    </citation>
    <scope>NUCLEOTIDE SEQUENCE</scope>
    <source>
        <tissue evidence="7">Whole body</tissue>
    </source>
</reference>
<comment type="caution">
    <text evidence="7">The sequence shown here is derived from an EMBL/GenBank/DDBJ whole genome shotgun (WGS) entry which is preliminary data.</text>
</comment>
<dbReference type="FunFam" id="3.30.310.10:FF:000005">
    <property type="entry name" value="TATA box-binding protein-like 1"/>
    <property type="match status" value="1"/>
</dbReference>
<dbReference type="AlphaFoldDB" id="A0AA88L8D3"/>
<comment type="similarity">
    <text evidence="2">Belongs to the TBP family.</text>
</comment>
<keyword evidence="3" id="KW-0805">Transcription regulation</keyword>
<evidence type="ECO:0000256" key="3">
    <source>
        <dbReference type="ARBA" id="ARBA00023015"/>
    </source>
</evidence>
<evidence type="ECO:0000256" key="4">
    <source>
        <dbReference type="ARBA" id="ARBA00023125"/>
    </source>
</evidence>
<keyword evidence="4" id="KW-0238">DNA-binding</keyword>
<evidence type="ECO:0000256" key="2">
    <source>
        <dbReference type="ARBA" id="ARBA00005560"/>
    </source>
</evidence>
<gene>
    <name evidence="7" type="ORF">QYM36_004659</name>
</gene>
<proteinExistence type="inferred from homology"/>
<evidence type="ECO:0000256" key="1">
    <source>
        <dbReference type="ARBA" id="ARBA00004123"/>
    </source>
</evidence>
<dbReference type="GO" id="GO:0003677">
    <property type="term" value="F:DNA binding"/>
    <property type="evidence" value="ECO:0007669"/>
    <property type="project" value="UniProtKB-KW"/>
</dbReference>
<dbReference type="GO" id="GO:0005634">
    <property type="term" value="C:nucleus"/>
    <property type="evidence" value="ECO:0007669"/>
    <property type="project" value="UniProtKB-SubCell"/>
</dbReference>
<keyword evidence="5" id="KW-0804">Transcription</keyword>
<name>A0AA88L8D3_ARTSF</name>
<dbReference type="InterPro" id="IPR012295">
    <property type="entry name" value="TBP_dom_sf"/>
</dbReference>
<dbReference type="SUPFAM" id="SSF55945">
    <property type="entry name" value="TATA-box binding protein-like"/>
    <property type="match status" value="1"/>
</dbReference>
<dbReference type="PANTHER" id="PTHR10126">
    <property type="entry name" value="TATA-BOX BINDING PROTEIN"/>
    <property type="match status" value="1"/>
</dbReference>
<accession>A0AA88L8D3</accession>